<keyword evidence="1" id="KW-1015">Disulfide bond</keyword>
<sequence length="230" mass="26898">MTWEKAKNYCRRHHSDLAVVENQSENEAVQNSCKEECWIGLHKDAEDPQSWTWLNGEEVRFKRWHPGEPNNHKQEEECVVTADGKWNDVPCHFEYKSVCYDDELILVKEKKTWEEALEHCRSLKTDPTPNNTASDHLYDLLHMHAGNTNLHAKKLIQNAQTQEVWIGLRFLAGHWLWVNGFPLEEQLKQKLLVCPAPTKYCGTMPKTGDQMSTKDCAERRNFFCLFKDNV</sequence>
<dbReference type="Proteomes" id="UP001178508">
    <property type="component" value="Chromosome 1"/>
</dbReference>
<protein>
    <submittedName>
        <fullName evidence="3">Macrophage mannose receptor 1-like</fullName>
    </submittedName>
</protein>
<organism evidence="3 4">
    <name type="scientific">Xyrichtys novacula</name>
    <name type="common">Pearly razorfish</name>
    <name type="synonym">Hemipteronotus novacula</name>
    <dbReference type="NCBI Taxonomy" id="13765"/>
    <lineage>
        <taxon>Eukaryota</taxon>
        <taxon>Metazoa</taxon>
        <taxon>Chordata</taxon>
        <taxon>Craniata</taxon>
        <taxon>Vertebrata</taxon>
        <taxon>Euteleostomi</taxon>
        <taxon>Actinopterygii</taxon>
        <taxon>Neopterygii</taxon>
        <taxon>Teleostei</taxon>
        <taxon>Neoteleostei</taxon>
        <taxon>Acanthomorphata</taxon>
        <taxon>Eupercaria</taxon>
        <taxon>Labriformes</taxon>
        <taxon>Labridae</taxon>
        <taxon>Xyrichtys</taxon>
    </lineage>
</organism>
<feature type="domain" description="C-type lectin" evidence="2">
    <location>
        <begin position="95"/>
        <end position="225"/>
    </location>
</feature>
<dbReference type="Gene3D" id="3.10.100.10">
    <property type="entry name" value="Mannose-Binding Protein A, subunit A"/>
    <property type="match status" value="2"/>
</dbReference>
<dbReference type="InterPro" id="IPR016186">
    <property type="entry name" value="C-type_lectin-like/link_sf"/>
</dbReference>
<accession>A0AAV1EIC4</accession>
<keyword evidence="4" id="KW-1185">Reference proteome</keyword>
<dbReference type="Pfam" id="PF00059">
    <property type="entry name" value="Lectin_C"/>
    <property type="match status" value="2"/>
</dbReference>
<dbReference type="InterPro" id="IPR018378">
    <property type="entry name" value="C-type_lectin_CS"/>
</dbReference>
<dbReference type="InterPro" id="IPR016187">
    <property type="entry name" value="CTDL_fold"/>
</dbReference>
<dbReference type="PANTHER" id="PTHR45784">
    <property type="entry name" value="C-TYPE LECTIN DOMAIN FAMILY 20 MEMBER A-RELATED"/>
    <property type="match status" value="1"/>
</dbReference>
<dbReference type="EMBL" id="OY660864">
    <property type="protein sequence ID" value="CAJ1048460.1"/>
    <property type="molecule type" value="Genomic_DNA"/>
</dbReference>
<reference evidence="3" key="1">
    <citation type="submission" date="2023-08" db="EMBL/GenBank/DDBJ databases">
        <authorList>
            <person name="Alioto T."/>
            <person name="Alioto T."/>
            <person name="Gomez Garrido J."/>
        </authorList>
    </citation>
    <scope>NUCLEOTIDE SEQUENCE</scope>
</reference>
<keyword evidence="3" id="KW-0675">Receptor</keyword>
<evidence type="ECO:0000256" key="1">
    <source>
        <dbReference type="ARBA" id="ARBA00023157"/>
    </source>
</evidence>
<dbReference type="InterPro" id="IPR001304">
    <property type="entry name" value="C-type_lectin-like"/>
</dbReference>
<gene>
    <name evidence="3" type="ORF">XNOV1_A011368</name>
</gene>
<feature type="domain" description="C-type lectin" evidence="2">
    <location>
        <begin position="1"/>
        <end position="100"/>
    </location>
</feature>
<proteinExistence type="predicted"/>
<dbReference type="SMART" id="SM00034">
    <property type="entry name" value="CLECT"/>
    <property type="match status" value="2"/>
</dbReference>
<evidence type="ECO:0000313" key="4">
    <source>
        <dbReference type="Proteomes" id="UP001178508"/>
    </source>
</evidence>
<name>A0AAV1EIC4_XYRNO</name>
<dbReference type="PROSITE" id="PS00615">
    <property type="entry name" value="C_TYPE_LECTIN_1"/>
    <property type="match status" value="1"/>
</dbReference>
<dbReference type="CDD" id="cd00037">
    <property type="entry name" value="CLECT"/>
    <property type="match status" value="1"/>
</dbReference>
<evidence type="ECO:0000313" key="3">
    <source>
        <dbReference type="EMBL" id="CAJ1048460.1"/>
    </source>
</evidence>
<dbReference type="AlphaFoldDB" id="A0AAV1EIC4"/>
<evidence type="ECO:0000259" key="2">
    <source>
        <dbReference type="PROSITE" id="PS50041"/>
    </source>
</evidence>
<dbReference type="PANTHER" id="PTHR45784:SF8">
    <property type="entry name" value="C-TYPE MANNOSE RECEPTOR 2-RELATED"/>
    <property type="match status" value="1"/>
</dbReference>
<dbReference type="SUPFAM" id="SSF56436">
    <property type="entry name" value="C-type lectin-like"/>
    <property type="match status" value="2"/>
</dbReference>
<dbReference type="PROSITE" id="PS50041">
    <property type="entry name" value="C_TYPE_LECTIN_2"/>
    <property type="match status" value="2"/>
</dbReference>